<reference evidence="2" key="1">
    <citation type="submission" date="2019-02" db="EMBL/GenBank/DDBJ databases">
        <authorList>
            <person name="Pothier F.J."/>
        </authorList>
    </citation>
    <scope>NUCLEOTIDE SEQUENCE</scope>
    <source>
        <strain evidence="2">CI-1B</strain>
    </source>
</reference>
<dbReference type="EMBL" id="CAADFC020000032">
    <property type="protein sequence ID" value="VIO79049.1"/>
    <property type="molecule type" value="Genomic_DNA"/>
</dbReference>
<protein>
    <submittedName>
        <fullName evidence="2">Uncharacterized protein</fullName>
    </submittedName>
</protein>
<dbReference type="Proteomes" id="UP000328092">
    <property type="component" value="Unassembled WGS sequence"/>
</dbReference>
<evidence type="ECO:0000313" key="2">
    <source>
        <dbReference type="EMBL" id="VIO79049.1"/>
    </source>
</evidence>
<dbReference type="AlphaFoldDB" id="A0A508TXF0"/>
<accession>A0A508TXF0</accession>
<keyword evidence="3" id="KW-1185">Reference proteome</keyword>
<proteinExistence type="predicted"/>
<name>A0A508TXF0_9BRAD</name>
<keyword evidence="1" id="KW-0732">Signal</keyword>
<evidence type="ECO:0000313" key="3">
    <source>
        <dbReference type="Proteomes" id="UP000328092"/>
    </source>
</evidence>
<comment type="caution">
    <text evidence="2">The sequence shown here is derived from an EMBL/GenBank/DDBJ whole genome shotgun (WGS) entry which is preliminary data.</text>
</comment>
<dbReference type="RefSeq" id="WP_139864200.1">
    <property type="nucleotide sequence ID" value="NZ_CAADFC020000032.1"/>
</dbReference>
<organism evidence="2 3">
    <name type="scientific">Bradyrhizobium ivorense</name>
    <dbReference type="NCBI Taxonomy" id="2511166"/>
    <lineage>
        <taxon>Bacteria</taxon>
        <taxon>Pseudomonadati</taxon>
        <taxon>Pseudomonadota</taxon>
        <taxon>Alphaproteobacteria</taxon>
        <taxon>Hyphomicrobiales</taxon>
        <taxon>Nitrobacteraceae</taxon>
        <taxon>Bradyrhizobium</taxon>
    </lineage>
</organism>
<evidence type="ECO:0000256" key="1">
    <source>
        <dbReference type="SAM" id="SignalP"/>
    </source>
</evidence>
<feature type="chain" id="PRO_5021382906" evidence="1">
    <location>
        <begin position="27"/>
        <end position="104"/>
    </location>
</feature>
<feature type="signal peptide" evidence="1">
    <location>
        <begin position="1"/>
        <end position="26"/>
    </location>
</feature>
<dbReference type="OrthoDB" id="8139376at2"/>
<sequence length="104" mass="11136">MQRFIPVVALVVALVLVLGLPFAARAQQPAPNSVPLTFGMTPDQASQSLGVPLQYVRGTPGNELLVALPNVRGSILSRRSDALYLQFGKGRLLAWKGDWGTTPP</sequence>
<gene>
    <name evidence="2" type="ORF">CI1B_76780</name>
</gene>